<dbReference type="InterPro" id="IPR030184">
    <property type="entry name" value="WAT1-related"/>
</dbReference>
<dbReference type="SUPFAM" id="SSF103481">
    <property type="entry name" value="Multidrug resistance efflux transporter EmrE"/>
    <property type="match status" value="1"/>
</dbReference>
<dbReference type="EMBL" id="JBJUIK010000010">
    <property type="protein sequence ID" value="KAL3515580.1"/>
    <property type="molecule type" value="Genomic_DNA"/>
</dbReference>
<feature type="transmembrane region" description="Helical" evidence="5">
    <location>
        <begin position="83"/>
        <end position="105"/>
    </location>
</feature>
<dbReference type="InterPro" id="IPR037185">
    <property type="entry name" value="EmrE-like"/>
</dbReference>
<evidence type="ECO:0000256" key="4">
    <source>
        <dbReference type="ARBA" id="ARBA00023136"/>
    </source>
</evidence>
<comment type="subcellular location">
    <subcellularLocation>
        <location evidence="1">Membrane</location>
        <topology evidence="1">Multi-pass membrane protein</topology>
    </subcellularLocation>
</comment>
<organism evidence="6 7">
    <name type="scientific">Cinchona calisaya</name>
    <dbReference type="NCBI Taxonomy" id="153742"/>
    <lineage>
        <taxon>Eukaryota</taxon>
        <taxon>Viridiplantae</taxon>
        <taxon>Streptophyta</taxon>
        <taxon>Embryophyta</taxon>
        <taxon>Tracheophyta</taxon>
        <taxon>Spermatophyta</taxon>
        <taxon>Magnoliopsida</taxon>
        <taxon>eudicotyledons</taxon>
        <taxon>Gunneridae</taxon>
        <taxon>Pentapetalae</taxon>
        <taxon>asterids</taxon>
        <taxon>lamiids</taxon>
        <taxon>Gentianales</taxon>
        <taxon>Rubiaceae</taxon>
        <taxon>Cinchonoideae</taxon>
        <taxon>Cinchoneae</taxon>
        <taxon>Cinchona</taxon>
    </lineage>
</organism>
<evidence type="ECO:0008006" key="8">
    <source>
        <dbReference type="Google" id="ProtNLM"/>
    </source>
</evidence>
<name>A0ABD2ZBB3_9GENT</name>
<evidence type="ECO:0000313" key="6">
    <source>
        <dbReference type="EMBL" id="KAL3515580.1"/>
    </source>
</evidence>
<feature type="transmembrane region" description="Helical" evidence="5">
    <location>
        <begin position="117"/>
        <end position="135"/>
    </location>
</feature>
<keyword evidence="7" id="KW-1185">Reference proteome</keyword>
<feature type="transmembrane region" description="Helical" evidence="5">
    <location>
        <begin position="207"/>
        <end position="230"/>
    </location>
</feature>
<feature type="transmembrane region" description="Helical" evidence="5">
    <location>
        <begin position="45"/>
        <end position="63"/>
    </location>
</feature>
<evidence type="ECO:0000256" key="1">
    <source>
        <dbReference type="ARBA" id="ARBA00004141"/>
    </source>
</evidence>
<evidence type="ECO:0000256" key="5">
    <source>
        <dbReference type="SAM" id="Phobius"/>
    </source>
</evidence>
<dbReference type="Proteomes" id="UP001630127">
    <property type="component" value="Unassembled WGS sequence"/>
</dbReference>
<keyword evidence="2 5" id="KW-0812">Transmembrane</keyword>
<feature type="transmembrane region" description="Helical" evidence="5">
    <location>
        <begin position="236"/>
        <end position="255"/>
    </location>
</feature>
<protein>
    <recommendedName>
        <fullName evidence="8">WAT1-related protein</fullName>
    </recommendedName>
</protein>
<feature type="transmembrane region" description="Helical" evidence="5">
    <location>
        <begin position="166"/>
        <end position="186"/>
    </location>
</feature>
<feature type="transmembrane region" description="Helical" evidence="5">
    <location>
        <begin position="15"/>
        <end position="33"/>
    </location>
</feature>
<dbReference type="AlphaFoldDB" id="A0ABD2ZBB3"/>
<proteinExistence type="predicted"/>
<comment type="caution">
    <text evidence="6">The sequence shown here is derived from an EMBL/GenBank/DDBJ whole genome shotgun (WGS) entry which is preliminary data.</text>
</comment>
<evidence type="ECO:0000256" key="2">
    <source>
        <dbReference type="ARBA" id="ARBA00022692"/>
    </source>
</evidence>
<keyword evidence="4 5" id="KW-0472">Membrane</keyword>
<evidence type="ECO:0000313" key="7">
    <source>
        <dbReference type="Proteomes" id="UP001630127"/>
    </source>
</evidence>
<gene>
    <name evidence="6" type="ORF">ACH5RR_022482</name>
</gene>
<sequence length="302" mass="32909">MSKNTIKGEGWKPTILMVVATLIFSGMNILLKLALHDGMDPRVIVAYRFIFGAAFIVPLAFFFERGVLAQNLLLESLALTSATFVSAIINLIPAITFVVAVCSRLENLGWNTAAGKAKVLGTLIGVGGAVLFTFYKGPDITLWKTNINLMDITSNHPSHKSENSNLVLGIFVAMISCVCYSLWLIAQGIVGSGIMFTLIALCVAMRGPLFVSVFNPLMLIIVAMVGSLVLDEKLHLGSLLGAILIIFGLYVVLWGKGKEMKKINQLVPEENAVVEDEVIREKSKDKNEENQIELIINPSTEK</sequence>
<dbReference type="PANTHER" id="PTHR31218">
    <property type="entry name" value="WAT1-RELATED PROTEIN"/>
    <property type="match status" value="1"/>
</dbReference>
<keyword evidence="3 5" id="KW-1133">Transmembrane helix</keyword>
<evidence type="ECO:0000256" key="3">
    <source>
        <dbReference type="ARBA" id="ARBA00022989"/>
    </source>
</evidence>
<accession>A0ABD2ZBB3</accession>
<reference evidence="6 7" key="1">
    <citation type="submission" date="2024-11" db="EMBL/GenBank/DDBJ databases">
        <title>A near-complete genome assembly of Cinchona calisaya.</title>
        <authorList>
            <person name="Lian D.C."/>
            <person name="Zhao X.W."/>
            <person name="Wei L."/>
        </authorList>
    </citation>
    <scope>NUCLEOTIDE SEQUENCE [LARGE SCALE GENOMIC DNA]</scope>
    <source>
        <tissue evidence="6">Nenye</tissue>
    </source>
</reference>